<dbReference type="AlphaFoldDB" id="A0AAN6MWW3"/>
<feature type="region of interest" description="Disordered" evidence="1">
    <location>
        <begin position="297"/>
        <end position="325"/>
    </location>
</feature>
<accession>A0AAN6MWW3</accession>
<organism evidence="2 3">
    <name type="scientific">Diplogelasinospora grovesii</name>
    <dbReference type="NCBI Taxonomy" id="303347"/>
    <lineage>
        <taxon>Eukaryota</taxon>
        <taxon>Fungi</taxon>
        <taxon>Dikarya</taxon>
        <taxon>Ascomycota</taxon>
        <taxon>Pezizomycotina</taxon>
        <taxon>Sordariomycetes</taxon>
        <taxon>Sordariomycetidae</taxon>
        <taxon>Sordariales</taxon>
        <taxon>Diplogelasinosporaceae</taxon>
        <taxon>Diplogelasinospora</taxon>
    </lineage>
</organism>
<evidence type="ECO:0000256" key="1">
    <source>
        <dbReference type="SAM" id="MobiDB-lite"/>
    </source>
</evidence>
<feature type="compositionally biased region" description="Low complexity" evidence="1">
    <location>
        <begin position="303"/>
        <end position="314"/>
    </location>
</feature>
<evidence type="ECO:0000313" key="2">
    <source>
        <dbReference type="EMBL" id="KAK3934018.1"/>
    </source>
</evidence>
<sequence length="407" mass="45605">EINAVLNWLSPEDNERICREKGGGRTRAELVAYALSRPEELTKVECHLIMRNLSLAEEFRRESENNNNPAAPPPPPDLFELYARMEAALDGLFASYGTASLTQQQLGEDAYWAVWAATISDDEKRAVQVARVRLAALRAEERFERERHYAGEGFVCFWTGGYHHHGNGGEEEGDDDDDAAAACWERFQKYYWQTGETVVLEWGSGDRLWPLFRTIFVSDAALDGAPTDALRARFKAMVEAGEVPPGIRRDGFIVADDAAIRSDETKRPYALREKGRDSWLPAPTVFVRAVHPDFGASPLSSVQEQEQQQQAAEGGNEGQSTFDDPMAGFPGAVTLALPKVFDFLHFALFFPQHRLGGWEAVYRQTKVPTRFSAGFHSATSAPTYASSEVFDNIPEEHPYRDRQQQVI</sequence>
<proteinExistence type="predicted"/>
<keyword evidence="3" id="KW-1185">Reference proteome</keyword>
<protein>
    <submittedName>
        <fullName evidence="2">Uncharacterized protein</fullName>
    </submittedName>
</protein>
<evidence type="ECO:0000313" key="3">
    <source>
        <dbReference type="Proteomes" id="UP001303473"/>
    </source>
</evidence>
<gene>
    <name evidence="2" type="ORF">QBC46DRAFT_429447</name>
</gene>
<name>A0AAN6MWW3_9PEZI</name>
<dbReference type="EMBL" id="MU854038">
    <property type="protein sequence ID" value="KAK3934018.1"/>
    <property type="molecule type" value="Genomic_DNA"/>
</dbReference>
<reference evidence="3" key="1">
    <citation type="journal article" date="2023" name="Mol. Phylogenet. Evol.">
        <title>Genome-scale phylogeny and comparative genomics of the fungal order Sordariales.</title>
        <authorList>
            <person name="Hensen N."/>
            <person name="Bonometti L."/>
            <person name="Westerberg I."/>
            <person name="Brannstrom I.O."/>
            <person name="Guillou S."/>
            <person name="Cros-Aarteil S."/>
            <person name="Calhoun S."/>
            <person name="Haridas S."/>
            <person name="Kuo A."/>
            <person name="Mondo S."/>
            <person name="Pangilinan J."/>
            <person name="Riley R."/>
            <person name="LaButti K."/>
            <person name="Andreopoulos B."/>
            <person name="Lipzen A."/>
            <person name="Chen C."/>
            <person name="Yan M."/>
            <person name="Daum C."/>
            <person name="Ng V."/>
            <person name="Clum A."/>
            <person name="Steindorff A."/>
            <person name="Ohm R.A."/>
            <person name="Martin F."/>
            <person name="Silar P."/>
            <person name="Natvig D.O."/>
            <person name="Lalanne C."/>
            <person name="Gautier V."/>
            <person name="Ament-Velasquez S.L."/>
            <person name="Kruys A."/>
            <person name="Hutchinson M.I."/>
            <person name="Powell A.J."/>
            <person name="Barry K."/>
            <person name="Miller A.N."/>
            <person name="Grigoriev I.V."/>
            <person name="Debuchy R."/>
            <person name="Gladieux P."/>
            <person name="Hiltunen Thoren M."/>
            <person name="Johannesson H."/>
        </authorList>
    </citation>
    <scope>NUCLEOTIDE SEQUENCE [LARGE SCALE GENOMIC DNA]</scope>
    <source>
        <strain evidence="3">CBS 340.73</strain>
    </source>
</reference>
<comment type="caution">
    <text evidence="2">The sequence shown here is derived from an EMBL/GenBank/DDBJ whole genome shotgun (WGS) entry which is preliminary data.</text>
</comment>
<dbReference type="Proteomes" id="UP001303473">
    <property type="component" value="Unassembled WGS sequence"/>
</dbReference>
<feature type="non-terminal residue" evidence="2">
    <location>
        <position position="1"/>
    </location>
</feature>